<keyword evidence="1" id="KW-0479">Metal-binding</keyword>
<dbReference type="InterPro" id="IPR032506">
    <property type="entry name" value="SGSH_C"/>
</dbReference>
<evidence type="ECO:0000256" key="2">
    <source>
        <dbReference type="ARBA" id="ARBA00022801"/>
    </source>
</evidence>
<feature type="domain" description="N-sulphoglucosamine sulphohydrolase C-terminal" evidence="3">
    <location>
        <begin position="15"/>
        <end position="170"/>
    </location>
</feature>
<dbReference type="GO" id="GO:0046872">
    <property type="term" value="F:metal ion binding"/>
    <property type="evidence" value="ECO:0007669"/>
    <property type="project" value="UniProtKB-KW"/>
</dbReference>
<organism evidence="4 5">
    <name type="scientific">Dreissena polymorpha</name>
    <name type="common">Zebra mussel</name>
    <name type="synonym">Mytilus polymorpha</name>
    <dbReference type="NCBI Taxonomy" id="45954"/>
    <lineage>
        <taxon>Eukaryota</taxon>
        <taxon>Metazoa</taxon>
        <taxon>Spiralia</taxon>
        <taxon>Lophotrochozoa</taxon>
        <taxon>Mollusca</taxon>
        <taxon>Bivalvia</taxon>
        <taxon>Autobranchia</taxon>
        <taxon>Heteroconchia</taxon>
        <taxon>Euheterodonta</taxon>
        <taxon>Imparidentia</taxon>
        <taxon>Neoheterodontei</taxon>
        <taxon>Myida</taxon>
        <taxon>Dreissenoidea</taxon>
        <taxon>Dreissenidae</taxon>
        <taxon>Dreissena</taxon>
    </lineage>
</organism>
<dbReference type="Gene3D" id="3.40.720.10">
    <property type="entry name" value="Alkaline Phosphatase, subunit A"/>
    <property type="match status" value="1"/>
</dbReference>
<name>A0A9D4IP26_DREPO</name>
<proteinExistence type="predicted"/>
<dbReference type="Proteomes" id="UP000828390">
    <property type="component" value="Unassembled WGS sequence"/>
</dbReference>
<evidence type="ECO:0000313" key="4">
    <source>
        <dbReference type="EMBL" id="KAH3781475.1"/>
    </source>
</evidence>
<dbReference type="PANTHER" id="PTHR45953:SF1">
    <property type="entry name" value="IDURONATE 2-SULFATASE"/>
    <property type="match status" value="1"/>
</dbReference>
<dbReference type="PANTHER" id="PTHR45953">
    <property type="entry name" value="IDURONATE 2-SULFATASE"/>
    <property type="match status" value="1"/>
</dbReference>
<dbReference type="EMBL" id="JAIWYP010000008">
    <property type="protein sequence ID" value="KAH3781475.1"/>
    <property type="molecule type" value="Genomic_DNA"/>
</dbReference>
<evidence type="ECO:0000259" key="3">
    <source>
        <dbReference type="Pfam" id="PF16347"/>
    </source>
</evidence>
<protein>
    <recommendedName>
        <fullName evidence="3">N-sulphoglucosamine sulphohydrolase C-terminal domain-containing protein</fullName>
    </recommendedName>
</protein>
<dbReference type="InterPro" id="IPR017850">
    <property type="entry name" value="Alkaline_phosphatase_core_sf"/>
</dbReference>
<dbReference type="SUPFAM" id="SSF53649">
    <property type="entry name" value="Alkaline phosphatase-like"/>
    <property type="match status" value="1"/>
</dbReference>
<reference evidence="4" key="1">
    <citation type="journal article" date="2019" name="bioRxiv">
        <title>The Genome of the Zebra Mussel, Dreissena polymorpha: A Resource for Invasive Species Research.</title>
        <authorList>
            <person name="McCartney M.A."/>
            <person name="Auch B."/>
            <person name="Kono T."/>
            <person name="Mallez S."/>
            <person name="Zhang Y."/>
            <person name="Obille A."/>
            <person name="Becker A."/>
            <person name="Abrahante J.E."/>
            <person name="Garbe J."/>
            <person name="Badalamenti J.P."/>
            <person name="Herman A."/>
            <person name="Mangelson H."/>
            <person name="Liachko I."/>
            <person name="Sullivan S."/>
            <person name="Sone E.D."/>
            <person name="Koren S."/>
            <person name="Silverstein K.A.T."/>
            <person name="Beckman K.B."/>
            <person name="Gohl D.M."/>
        </authorList>
    </citation>
    <scope>NUCLEOTIDE SEQUENCE</scope>
    <source>
        <strain evidence="4">Duluth1</strain>
        <tissue evidence="4">Whole animal</tissue>
    </source>
</reference>
<dbReference type="GO" id="GO:0004423">
    <property type="term" value="F:iduronate-2-sulfatase activity"/>
    <property type="evidence" value="ECO:0007669"/>
    <property type="project" value="TreeGrafter"/>
</dbReference>
<keyword evidence="2" id="KW-0378">Hydrolase</keyword>
<evidence type="ECO:0000256" key="1">
    <source>
        <dbReference type="ARBA" id="ARBA00022723"/>
    </source>
</evidence>
<reference evidence="4" key="2">
    <citation type="submission" date="2020-11" db="EMBL/GenBank/DDBJ databases">
        <authorList>
            <person name="McCartney M.A."/>
            <person name="Auch B."/>
            <person name="Kono T."/>
            <person name="Mallez S."/>
            <person name="Becker A."/>
            <person name="Gohl D.M."/>
            <person name="Silverstein K.A.T."/>
            <person name="Koren S."/>
            <person name="Bechman K.B."/>
            <person name="Herman A."/>
            <person name="Abrahante J.E."/>
            <person name="Garbe J."/>
        </authorList>
    </citation>
    <scope>NUCLEOTIDE SEQUENCE</scope>
    <source>
        <strain evidence="4">Duluth1</strain>
        <tissue evidence="4">Whole animal</tissue>
    </source>
</reference>
<comment type="caution">
    <text evidence="4">The sequence shown here is derived from an EMBL/GenBank/DDBJ whole genome shotgun (WGS) entry which is preliminary data.</text>
</comment>
<dbReference type="AlphaFoldDB" id="A0A9D4IP26"/>
<dbReference type="Pfam" id="PF16347">
    <property type="entry name" value="SGSH_C"/>
    <property type="match status" value="1"/>
</dbReference>
<dbReference type="GO" id="GO:0005737">
    <property type="term" value="C:cytoplasm"/>
    <property type="evidence" value="ECO:0007669"/>
    <property type="project" value="TreeGrafter"/>
</dbReference>
<keyword evidence="5" id="KW-1185">Reference proteome</keyword>
<gene>
    <name evidence="4" type="ORF">DPMN_159305</name>
</gene>
<sequence>MVYKQEHFVHFQSNFELATHTPMMIHIPGLTDKGVSSRQVTESVDMFPTLVEAAGLPSLQPCPVNSREVALCSEGTNLMPLIKNPHGPLKTAAFSQYQRKGYMGYNMRTDRYRYTEWAKFNDAPEYRPNWSNLAGVELYDHDIDPQENVNRAFNKDYTSIRQELSRLLRSSYERGL</sequence>
<accession>A0A9D4IP26</accession>
<evidence type="ECO:0000313" key="5">
    <source>
        <dbReference type="Proteomes" id="UP000828390"/>
    </source>
</evidence>